<feature type="compositionally biased region" description="Low complexity" evidence="1">
    <location>
        <begin position="305"/>
        <end position="320"/>
    </location>
</feature>
<sequence length="927" mass="106362">MDELYSQPYHHHSMQRFDQQNYSQHYVNPDYAAANQANDYYTYKNQSLNTPPPVADQSTEYGTNNTYIDKTVAHSTPNHDLVSSIMDVQPFNFNAAGLTDSPSNVVNNLEAINTIVTNDRVNNPIETLPKDLDKLVDEVCEKHEKSITASVAAAAISGETNGGGAEQTQSHALIVEPPPQPASKPATKPAIKPATKPATKVEPLLVKLSKPIPIIKVEKKKPLLVKLSKPVPIVKSEKRPKKKYQNMVAKKITAARPRSIGKTHLNFKRNDSSDSSSSSSESEFEEERPKKLIKTAKVAIKRKSTSNPSPNNSTSSRKTPPVAVKKIKMSDEHDRCENDDDNDDDGEQNTSNFMSDNESDGEEKQEQDKEEEEERPNPIVVRTGGYDDVSSCPASPRSDNGDEPVPEDSRNDDYTEDHREPAKRLEYKTIDNRQNRKVSGKYNIEARASIVTVDPTDRDDQEDEEHREHTRKVNEILSTDRRVFDGKYDMSRRFVEFYTSKLWHMFLITPCANRDGEFELRYINTVHSVVHEYKTYHSLNGNTVVVVTLNRYKFLIVERLLDSMNIAVPLAERVDDGPKENQVSFIDIKDVKFSSLLVKRFDLDTVIAQTELMFLYSAMDRNKGKYVHAKLTSLVEDNTLFTLPVNVSRKDGADTEETVQAMANNQQSKYVTDIVFHAQTVRFNRVDNHQYRFQPPYYYKFIAKLKEELSIWLPIALVKYKDDIKLKRDLTYKYGSVARVFYSARDTDLLKQVRKEKGGRFLVENYLECNRDDTTDSFILIDTKKDERLTIVKKGSVYVWINCVHMEIVPKEIIEKFKYGTHHLLSLNRNTRKEINARHNGLIKLIGHYTSGEVKINHAVMLAMEYFKAQHTLFEFKDGKLQPQRPDIVVEEQFEFVDVFSEEYQRSKRQQSKENLKLKIKVPPKKK</sequence>
<dbReference type="OrthoDB" id="9961at10239"/>
<feature type="compositionally biased region" description="Basic and acidic residues" evidence="1">
    <location>
        <begin position="407"/>
        <end position="432"/>
    </location>
</feature>
<protein>
    <submittedName>
        <fullName evidence="2">Ie-1</fullName>
    </submittedName>
</protein>
<organismHost>
    <name type="scientific">Lepidoptera</name>
    <name type="common">moths &amp; butterflies</name>
    <dbReference type="NCBI Taxonomy" id="7088"/>
</organismHost>
<dbReference type="InterPro" id="IPR005092">
    <property type="entry name" value="TATR"/>
</dbReference>
<dbReference type="GeneID" id="5176277"/>
<organism evidence="2 3">
    <name type="scientific">Leucania separata nucleopolyhedrovirus</name>
    <name type="common">LsNPV</name>
    <dbReference type="NCBI Taxonomy" id="1307956"/>
    <lineage>
        <taxon>Viruses</taxon>
        <taxon>Viruses incertae sedis</taxon>
        <taxon>Naldaviricetes</taxon>
        <taxon>Lefavirales</taxon>
        <taxon>Baculoviridae</taxon>
        <taxon>Alphabaculovirus</taxon>
        <taxon>Alphabaculovirus leseparatae</taxon>
    </lineage>
</organism>
<proteinExistence type="predicted"/>
<keyword evidence="3" id="KW-1185">Reference proteome</keyword>
<feature type="compositionally biased region" description="Acidic residues" evidence="1">
    <location>
        <begin position="337"/>
        <end position="347"/>
    </location>
</feature>
<name>Q0ILA3_NPVLS</name>
<feature type="region of interest" description="Disordered" evidence="1">
    <location>
        <begin position="449"/>
        <end position="470"/>
    </location>
</feature>
<dbReference type="Pfam" id="PF03430">
    <property type="entry name" value="TATR"/>
    <property type="match status" value="1"/>
</dbReference>
<reference evidence="2 3" key="2">
    <citation type="journal article" date="2007" name="Virus Res.">
        <title>P13 of Leucania separata multiple nuclear polyhedrosis virus affected the polyhedra and budded virions yields of AcMNPV.</title>
        <authorList>
            <person name="Du E.Q."/>
            <person name="Yan F."/>
            <person name="Jin W.X."/>
            <person name="Lu N."/>
            <person name="Xiao H.Z."/>
            <person name="Lu S.Y."/>
            <person name="Qi Y.P."/>
        </authorList>
    </citation>
    <scope>NUCLEOTIDE SEQUENCE [LARGE SCALE GENOMIC DNA]</scope>
    <source>
        <strain evidence="2 3">AH1</strain>
    </source>
</reference>
<dbReference type="KEGG" id="vg:5176277"/>
<evidence type="ECO:0000313" key="2">
    <source>
        <dbReference type="EMBL" id="AAR28780.1"/>
    </source>
</evidence>
<accession>Q0ILA3</accession>
<evidence type="ECO:0000256" key="1">
    <source>
        <dbReference type="SAM" id="MobiDB-lite"/>
    </source>
</evidence>
<evidence type="ECO:0000313" key="3">
    <source>
        <dbReference type="Proteomes" id="UP000201737"/>
    </source>
</evidence>
<dbReference type="EMBL" id="AY394490">
    <property type="protein sequence ID" value="AAR28780.1"/>
    <property type="molecule type" value="Genomic_DNA"/>
</dbReference>
<reference evidence="2 3" key="1">
    <citation type="journal article" date="2007" name="Virus Genes">
        <title>Genome sequence of Leucania seperata nucleopolyhedrovirus.</title>
        <authorList>
            <person name="Xiao H."/>
            <person name="Qi Y."/>
        </authorList>
    </citation>
    <scope>NUCLEOTIDE SEQUENCE [LARGE SCALE GENOMIC DNA]</scope>
    <source>
        <strain evidence="2 3">AH1</strain>
    </source>
</reference>
<dbReference type="Proteomes" id="UP000201737">
    <property type="component" value="Segment"/>
</dbReference>
<feature type="compositionally biased region" description="Basic residues" evidence="1">
    <location>
        <begin position="291"/>
        <end position="304"/>
    </location>
</feature>
<dbReference type="RefSeq" id="YP_758313.1">
    <property type="nucleotide sequence ID" value="NC_008348.1"/>
</dbReference>
<feature type="region of interest" description="Disordered" evidence="1">
    <location>
        <begin position="253"/>
        <end position="432"/>
    </location>
</feature>